<dbReference type="AlphaFoldDB" id="A0A1G6LIJ4"/>
<dbReference type="Proteomes" id="UP000243468">
    <property type="component" value="Unassembled WGS sequence"/>
</dbReference>
<dbReference type="EMBL" id="FMYO01000006">
    <property type="protein sequence ID" value="SDC42585.1"/>
    <property type="molecule type" value="Genomic_DNA"/>
</dbReference>
<sequence>MSDDANEGVMIHYSHWVIPNVVITPHGLCLMGTNVMLPI</sequence>
<keyword evidence="2" id="KW-1185">Reference proteome</keyword>
<dbReference type="STRING" id="1226327.SAMN05421732_106151"/>
<evidence type="ECO:0000313" key="2">
    <source>
        <dbReference type="Proteomes" id="UP000243468"/>
    </source>
</evidence>
<organism evidence="1 2">
    <name type="scientific">Acinetobacter kookii</name>
    <dbReference type="NCBI Taxonomy" id="1226327"/>
    <lineage>
        <taxon>Bacteria</taxon>
        <taxon>Pseudomonadati</taxon>
        <taxon>Pseudomonadota</taxon>
        <taxon>Gammaproteobacteria</taxon>
        <taxon>Moraxellales</taxon>
        <taxon>Moraxellaceae</taxon>
        <taxon>Acinetobacter</taxon>
    </lineage>
</organism>
<proteinExistence type="predicted"/>
<accession>A0A1G6LIJ4</accession>
<gene>
    <name evidence="1" type="ORF">SAMN05421732_106151</name>
</gene>
<reference evidence="2" key="1">
    <citation type="submission" date="2016-09" db="EMBL/GenBank/DDBJ databases">
        <authorList>
            <person name="Varghese N."/>
            <person name="Submissions S."/>
        </authorList>
    </citation>
    <scope>NUCLEOTIDE SEQUENCE [LARGE SCALE GENOMIC DNA]</scope>
    <source>
        <strain evidence="2">ANC 4667</strain>
    </source>
</reference>
<evidence type="ECO:0000313" key="1">
    <source>
        <dbReference type="EMBL" id="SDC42585.1"/>
    </source>
</evidence>
<name>A0A1G6LIJ4_9GAMM</name>
<protein>
    <submittedName>
        <fullName evidence="1">Uncharacterized protein</fullName>
    </submittedName>
</protein>